<dbReference type="STRING" id="52247.A0A4T0X3I1"/>
<dbReference type="OrthoDB" id="15001at2759"/>
<feature type="region of interest" description="Disordered" evidence="3">
    <location>
        <begin position="1"/>
        <end position="25"/>
    </location>
</feature>
<dbReference type="EMBL" id="SELW01000222">
    <property type="protein sequence ID" value="TID29898.1"/>
    <property type="molecule type" value="Genomic_DNA"/>
</dbReference>
<protein>
    <recommendedName>
        <fullName evidence="6">Proteasome maturation factor UMP1</fullName>
    </recommendedName>
</protein>
<dbReference type="InterPro" id="IPR008012">
    <property type="entry name" value="Ump1"/>
</dbReference>
<accession>A0A4T0X3I1</accession>
<dbReference type="PANTHER" id="PTHR12828">
    <property type="entry name" value="PROTEASOME MATURATION PROTEIN UMP1"/>
    <property type="match status" value="1"/>
</dbReference>
<dbReference type="GO" id="GO:0043248">
    <property type="term" value="P:proteasome assembly"/>
    <property type="evidence" value="ECO:0007669"/>
    <property type="project" value="InterPro"/>
</dbReference>
<keyword evidence="1" id="KW-0143">Chaperone</keyword>
<dbReference type="GO" id="GO:0005737">
    <property type="term" value="C:cytoplasm"/>
    <property type="evidence" value="ECO:0007669"/>
    <property type="project" value="TreeGrafter"/>
</dbReference>
<dbReference type="PANTHER" id="PTHR12828:SF3">
    <property type="entry name" value="PROTEASOME MATURATION PROTEIN"/>
    <property type="match status" value="1"/>
</dbReference>
<gene>
    <name evidence="4" type="ORF">CANINC_001537</name>
</gene>
<dbReference type="GO" id="GO:0005634">
    <property type="term" value="C:nucleus"/>
    <property type="evidence" value="ECO:0007669"/>
    <property type="project" value="TreeGrafter"/>
</dbReference>
<dbReference type="AlphaFoldDB" id="A0A4T0X3I1"/>
<reference evidence="4 5" key="1">
    <citation type="journal article" date="2019" name="Front. Genet.">
        <title>Whole-Genome Sequencing of the Opportunistic Yeast Pathogen Candida inconspicua Uncovers Its Hybrid Origin.</title>
        <authorList>
            <person name="Mixao V."/>
            <person name="Hansen A.P."/>
            <person name="Saus E."/>
            <person name="Boekhout T."/>
            <person name="Lass-Florl C."/>
            <person name="Gabaldon T."/>
        </authorList>
    </citation>
    <scope>NUCLEOTIDE SEQUENCE [LARGE SCALE GENOMIC DNA]</scope>
    <source>
        <strain evidence="4 5">CBS 180</strain>
    </source>
</reference>
<organism evidence="4 5">
    <name type="scientific">Pichia inconspicua</name>
    <dbReference type="NCBI Taxonomy" id="52247"/>
    <lineage>
        <taxon>Eukaryota</taxon>
        <taxon>Fungi</taxon>
        <taxon>Dikarya</taxon>
        <taxon>Ascomycota</taxon>
        <taxon>Saccharomycotina</taxon>
        <taxon>Pichiomycetes</taxon>
        <taxon>Pichiales</taxon>
        <taxon>Pichiaceae</taxon>
        <taxon>Pichia</taxon>
    </lineage>
</organism>
<keyword evidence="5" id="KW-1185">Reference proteome</keyword>
<sequence length="151" mass="16903">MQFLPGQTTTHKSTITNTEAQPTAPSAPALVDTFRAGGPVRQASTLNGRHPLEARLAHWDAQEEEMHMTTRRRLHGVADPMRREMELHLVSLSEQRPLLLGGSSHIHTDVLRGRDWSLDWEDVYPDAIDTTKDTTVEGNLHAAMEQALHLD</sequence>
<evidence type="ECO:0000256" key="1">
    <source>
        <dbReference type="ARBA" id="ARBA00023186"/>
    </source>
</evidence>
<evidence type="ECO:0000256" key="2">
    <source>
        <dbReference type="ARBA" id="ARBA00043974"/>
    </source>
</evidence>
<dbReference type="Pfam" id="PF05348">
    <property type="entry name" value="UMP1"/>
    <property type="match status" value="1"/>
</dbReference>
<proteinExistence type="inferred from homology"/>
<dbReference type="Proteomes" id="UP000307173">
    <property type="component" value="Unassembled WGS sequence"/>
</dbReference>
<comment type="caution">
    <text evidence="4">The sequence shown here is derived from an EMBL/GenBank/DDBJ whole genome shotgun (WGS) entry which is preliminary data.</text>
</comment>
<evidence type="ECO:0000313" key="4">
    <source>
        <dbReference type="EMBL" id="TID29898.1"/>
    </source>
</evidence>
<evidence type="ECO:0000313" key="5">
    <source>
        <dbReference type="Proteomes" id="UP000307173"/>
    </source>
</evidence>
<evidence type="ECO:0000256" key="3">
    <source>
        <dbReference type="SAM" id="MobiDB-lite"/>
    </source>
</evidence>
<name>A0A4T0X3I1_9ASCO</name>
<comment type="similarity">
    <text evidence="2">Belongs to the POMP/UMP1 family.</text>
</comment>
<feature type="compositionally biased region" description="Polar residues" evidence="3">
    <location>
        <begin position="1"/>
        <end position="24"/>
    </location>
</feature>
<evidence type="ECO:0008006" key="6">
    <source>
        <dbReference type="Google" id="ProtNLM"/>
    </source>
</evidence>